<evidence type="ECO:0000313" key="3">
    <source>
        <dbReference type="Proteomes" id="UP000305165"/>
    </source>
</evidence>
<evidence type="ECO:0000256" key="1">
    <source>
        <dbReference type="SAM" id="Phobius"/>
    </source>
</evidence>
<gene>
    <name evidence="2" type="ORF">FAJ39_08620</name>
</gene>
<feature type="transmembrane region" description="Helical" evidence="1">
    <location>
        <begin position="6"/>
        <end position="30"/>
    </location>
</feature>
<dbReference type="Proteomes" id="UP000305165">
    <property type="component" value="Unassembled WGS sequence"/>
</dbReference>
<dbReference type="InterPro" id="IPR025134">
    <property type="entry name" value="DUF4059"/>
</dbReference>
<organism evidence="2 3">
    <name type="scientific">Streptococcus suis</name>
    <dbReference type="NCBI Taxonomy" id="1307"/>
    <lineage>
        <taxon>Bacteria</taxon>
        <taxon>Bacillati</taxon>
        <taxon>Bacillota</taxon>
        <taxon>Bacilli</taxon>
        <taxon>Lactobacillales</taxon>
        <taxon>Streptococcaceae</taxon>
        <taxon>Streptococcus</taxon>
    </lineage>
</organism>
<dbReference type="AlphaFoldDB" id="A0A4V4RW99"/>
<comment type="caution">
    <text evidence="2">The sequence shown here is derived from an EMBL/GenBank/DDBJ whole genome shotgun (WGS) entry which is preliminary data.</text>
</comment>
<name>A0A4V4RW99_STRSU</name>
<keyword evidence="1" id="KW-0472">Membrane</keyword>
<reference evidence="2 3" key="1">
    <citation type="submission" date="2019-04" db="EMBL/GenBank/DDBJ databases">
        <title>Genome analysis of Streptococcus suis strain WUSS424.</title>
        <authorList>
            <person name="Chen H."/>
            <person name="Gao X."/>
            <person name="Wu Z."/>
        </authorList>
    </citation>
    <scope>NUCLEOTIDE SEQUENCE [LARGE SCALE GENOMIC DNA]</scope>
    <source>
        <strain evidence="2 3">WUSS424</strain>
    </source>
</reference>
<dbReference type="Pfam" id="PF13268">
    <property type="entry name" value="DUF4059"/>
    <property type="match status" value="1"/>
</dbReference>
<dbReference type="OrthoDB" id="2243356at2"/>
<sequence length="75" mass="8585">MIFESILGLYLQSLLLTIVFMVVVSGFWFLGRMIRRADKTVQERQDALYDLMMINVMTIPILSFGVLGVLLMLKA</sequence>
<keyword evidence="1" id="KW-0812">Transmembrane</keyword>
<dbReference type="EMBL" id="SSXO01000005">
    <property type="protein sequence ID" value="TIH98934.1"/>
    <property type="molecule type" value="Genomic_DNA"/>
</dbReference>
<proteinExistence type="predicted"/>
<keyword evidence="1" id="KW-1133">Transmembrane helix</keyword>
<accession>A0A4V4RW99</accession>
<protein>
    <submittedName>
        <fullName evidence="2">DUF4059 family protein</fullName>
    </submittedName>
</protein>
<evidence type="ECO:0000313" key="2">
    <source>
        <dbReference type="EMBL" id="TIH98934.1"/>
    </source>
</evidence>
<feature type="transmembrane region" description="Helical" evidence="1">
    <location>
        <begin position="51"/>
        <end position="73"/>
    </location>
</feature>